<evidence type="ECO:0000256" key="8">
    <source>
        <dbReference type="RuleBase" id="RU000384"/>
    </source>
</evidence>
<keyword evidence="4" id="KW-0547">Nucleotide-binding</keyword>
<comment type="function">
    <text evidence="2">Catalyzes the ATP-dependent biosynthesis of glutamine from glutamate and ammonia.</text>
</comment>
<dbReference type="AlphaFoldDB" id="A0A506U7A7"/>
<sequence>MNYEALTGIVTTDLTAITRGRFVATKALEKVEKNGVGWLQANLSLTPFGTIADPNPYGSTGDLKLIPDMTARFRTENSGAEIPFDMICGDLVELDGSPWVCCCRTILKQALALLEAETGYRLKVAFEHEFQLLGADLPFGHVLSFAGLRRAGGFAPQLMAALDEAGVEPEVVIAEYGLDQFEITHAPCDGLAAADRAVAIREITREIAQNSGFRASFAPKTALSAVGNGVHIHFSLIDRAGYPASFDPFGPACMSEAQGHFAAGILTHMRALVALTASSPASFFRLKPHSWSASYTWLGDKDREASLRACPVSSANGRNPAKQFNLEYRAADATANPYLALAALVLAGLEGLKKRLGPPPVFSGDPAALSDAEREEAGLYRLPENLPDALAALAADPVVCGFFDPLFIETLIGEKQAELIACEDFDDDTVCALYRDAY</sequence>
<organism evidence="10 11">
    <name type="scientific">Martelella alba</name>
    <dbReference type="NCBI Taxonomy" id="2590451"/>
    <lineage>
        <taxon>Bacteria</taxon>
        <taxon>Pseudomonadati</taxon>
        <taxon>Pseudomonadota</taxon>
        <taxon>Alphaproteobacteria</taxon>
        <taxon>Hyphomicrobiales</taxon>
        <taxon>Aurantimonadaceae</taxon>
        <taxon>Martelella</taxon>
    </lineage>
</organism>
<reference evidence="10 11" key="1">
    <citation type="submission" date="2019-06" db="EMBL/GenBank/DDBJ databases">
        <authorList>
            <person name="Li M."/>
        </authorList>
    </citation>
    <scope>NUCLEOTIDE SEQUENCE [LARGE SCALE GENOMIC DNA]</scope>
    <source>
        <strain evidence="10 11">BGMRC2036</strain>
    </source>
</reference>
<dbReference type="SUPFAM" id="SSF55931">
    <property type="entry name" value="Glutamine synthetase/guanido kinase"/>
    <property type="match status" value="1"/>
</dbReference>
<evidence type="ECO:0000259" key="9">
    <source>
        <dbReference type="PROSITE" id="PS51987"/>
    </source>
</evidence>
<evidence type="ECO:0000313" key="10">
    <source>
        <dbReference type="EMBL" id="TPW28499.1"/>
    </source>
</evidence>
<dbReference type="OrthoDB" id="9789509at2"/>
<dbReference type="PANTHER" id="PTHR43785">
    <property type="entry name" value="GAMMA-GLUTAMYLPUTRESCINE SYNTHETASE"/>
    <property type="match status" value="1"/>
</dbReference>
<keyword evidence="11" id="KW-1185">Reference proteome</keyword>
<protein>
    <submittedName>
        <fullName evidence="10">Glutamine synthetase</fullName>
    </submittedName>
</protein>
<dbReference type="RefSeq" id="WP_141150217.1">
    <property type="nucleotide sequence ID" value="NZ_VHLG01000012.1"/>
</dbReference>
<evidence type="ECO:0000256" key="4">
    <source>
        <dbReference type="ARBA" id="ARBA00022741"/>
    </source>
</evidence>
<dbReference type="EMBL" id="VHLG01000012">
    <property type="protein sequence ID" value="TPW28499.1"/>
    <property type="molecule type" value="Genomic_DNA"/>
</dbReference>
<keyword evidence="6" id="KW-0535">Nitrogen fixation</keyword>
<accession>A0A506U7A7</accession>
<keyword evidence="5" id="KW-0067">ATP-binding</keyword>
<feature type="domain" description="GS catalytic" evidence="9">
    <location>
        <begin position="103"/>
        <end position="438"/>
    </location>
</feature>
<keyword evidence="3" id="KW-0436">Ligase</keyword>
<gene>
    <name evidence="10" type="ORF">FJU08_16950</name>
</gene>
<dbReference type="SMART" id="SM01230">
    <property type="entry name" value="Gln-synt_C"/>
    <property type="match status" value="1"/>
</dbReference>
<evidence type="ECO:0000256" key="3">
    <source>
        <dbReference type="ARBA" id="ARBA00022598"/>
    </source>
</evidence>
<evidence type="ECO:0000313" key="11">
    <source>
        <dbReference type="Proteomes" id="UP000318801"/>
    </source>
</evidence>
<dbReference type="PROSITE" id="PS51987">
    <property type="entry name" value="GS_CATALYTIC"/>
    <property type="match status" value="1"/>
</dbReference>
<comment type="caution">
    <text evidence="10">The sequence shown here is derived from an EMBL/GenBank/DDBJ whole genome shotgun (WGS) entry which is preliminary data.</text>
</comment>
<evidence type="ECO:0000256" key="2">
    <source>
        <dbReference type="ARBA" id="ARBA00003117"/>
    </source>
</evidence>
<dbReference type="Gene3D" id="3.30.590.10">
    <property type="entry name" value="Glutamine synthetase/guanido kinase, catalytic domain"/>
    <property type="match status" value="1"/>
</dbReference>
<dbReference type="Gene3D" id="3.10.20.70">
    <property type="entry name" value="Glutamine synthetase, N-terminal domain"/>
    <property type="match status" value="1"/>
</dbReference>
<dbReference type="InterPro" id="IPR014746">
    <property type="entry name" value="Gln_synth/guanido_kin_cat_dom"/>
</dbReference>
<comment type="cofactor">
    <cofactor evidence="1">
        <name>Mg(2+)</name>
        <dbReference type="ChEBI" id="CHEBI:18420"/>
    </cofactor>
</comment>
<name>A0A506U7A7_9HYPH</name>
<dbReference type="InterPro" id="IPR008146">
    <property type="entry name" value="Gln_synth_cat_dom"/>
</dbReference>
<dbReference type="GO" id="GO:0004356">
    <property type="term" value="F:glutamine synthetase activity"/>
    <property type="evidence" value="ECO:0007669"/>
    <property type="project" value="InterPro"/>
</dbReference>
<dbReference type="Proteomes" id="UP000318801">
    <property type="component" value="Unassembled WGS sequence"/>
</dbReference>
<dbReference type="PANTHER" id="PTHR43785:SF12">
    <property type="entry name" value="TYPE-1 GLUTAMINE SYNTHETASE 2"/>
    <property type="match status" value="1"/>
</dbReference>
<dbReference type="Pfam" id="PF00120">
    <property type="entry name" value="Gln-synt_C"/>
    <property type="match status" value="1"/>
</dbReference>
<dbReference type="InterPro" id="IPR036651">
    <property type="entry name" value="Gln_synt_N_sf"/>
</dbReference>
<dbReference type="InterPro" id="IPR008147">
    <property type="entry name" value="Gln_synt_N"/>
</dbReference>
<proteinExistence type="inferred from homology"/>
<evidence type="ECO:0000256" key="6">
    <source>
        <dbReference type="ARBA" id="ARBA00023231"/>
    </source>
</evidence>
<comment type="similarity">
    <text evidence="7 8">Belongs to the glutamine synthetase family.</text>
</comment>
<dbReference type="GO" id="GO:0005524">
    <property type="term" value="F:ATP binding"/>
    <property type="evidence" value="ECO:0007669"/>
    <property type="project" value="UniProtKB-KW"/>
</dbReference>
<dbReference type="Pfam" id="PF16952">
    <property type="entry name" value="Gln-synt_N_2"/>
    <property type="match status" value="1"/>
</dbReference>
<evidence type="ECO:0000256" key="5">
    <source>
        <dbReference type="ARBA" id="ARBA00022840"/>
    </source>
</evidence>
<evidence type="ECO:0000256" key="1">
    <source>
        <dbReference type="ARBA" id="ARBA00001946"/>
    </source>
</evidence>
<evidence type="ECO:0000256" key="7">
    <source>
        <dbReference type="PROSITE-ProRule" id="PRU01331"/>
    </source>
</evidence>
<dbReference type="GO" id="GO:0006542">
    <property type="term" value="P:glutamine biosynthetic process"/>
    <property type="evidence" value="ECO:0007669"/>
    <property type="project" value="InterPro"/>
</dbReference>